<reference evidence="1 2" key="1">
    <citation type="submission" date="2017-05" db="EMBL/GenBank/DDBJ databases">
        <authorList>
            <person name="Song R."/>
            <person name="Chenine A.L."/>
            <person name="Ruprecht R.M."/>
        </authorList>
    </citation>
    <scope>NUCLEOTIDE SEQUENCE [LARGE SCALE GENOMIC DNA]</scope>
    <source>
        <strain evidence="1 2">CECT 8898</strain>
    </source>
</reference>
<gene>
    <name evidence="1" type="ORF">MAA8898_02394</name>
</gene>
<dbReference type="SUPFAM" id="SSF54427">
    <property type="entry name" value="NTF2-like"/>
    <property type="match status" value="2"/>
</dbReference>
<dbReference type="RefSeq" id="WP_306456427.1">
    <property type="nucleotide sequence ID" value="NZ_FXYF01000006.1"/>
</dbReference>
<protein>
    <submittedName>
        <fullName evidence="1">SnoaL-like polyketide cyclase</fullName>
    </submittedName>
</protein>
<keyword evidence="2" id="KW-1185">Reference proteome</keyword>
<accession>A0A238KHA5</accession>
<organism evidence="1 2">
    <name type="scientific">Maliponia aquimaris</name>
    <dbReference type="NCBI Taxonomy" id="1673631"/>
    <lineage>
        <taxon>Bacteria</taxon>
        <taxon>Pseudomonadati</taxon>
        <taxon>Pseudomonadota</taxon>
        <taxon>Alphaproteobacteria</taxon>
        <taxon>Rhodobacterales</taxon>
        <taxon>Paracoccaceae</taxon>
        <taxon>Maliponia</taxon>
    </lineage>
</organism>
<proteinExistence type="predicted"/>
<name>A0A238KHA5_9RHOB</name>
<dbReference type="Pfam" id="PF07366">
    <property type="entry name" value="SnoaL"/>
    <property type="match status" value="1"/>
</dbReference>
<dbReference type="InterPro" id="IPR032710">
    <property type="entry name" value="NTF2-like_dom_sf"/>
</dbReference>
<dbReference type="EMBL" id="FXYF01000006">
    <property type="protein sequence ID" value="SMX41466.1"/>
    <property type="molecule type" value="Genomic_DNA"/>
</dbReference>
<dbReference type="Proteomes" id="UP000207598">
    <property type="component" value="Unassembled WGS sequence"/>
</dbReference>
<evidence type="ECO:0000313" key="1">
    <source>
        <dbReference type="EMBL" id="SMX41466.1"/>
    </source>
</evidence>
<dbReference type="Gene3D" id="3.10.450.50">
    <property type="match status" value="2"/>
</dbReference>
<evidence type="ECO:0000313" key="2">
    <source>
        <dbReference type="Proteomes" id="UP000207598"/>
    </source>
</evidence>
<sequence>MAGQQMMQGFDPTFGSFPDFLLTATREIWEGRGLTTRARAWYHPEVILRAGDGIQFGAQTVAASAMATLVSLPDRRLLGEDVIWSGNPRIGMLGSQRILSVATHGGAGPLGPPTGRVLRYREIIDSYAKRDQICDVWTVTDTGAILRQLGLTAEAWARRLVPGLDPETQPFTPRVDVTGPYTGQGNTDQWGEGYATLLGRIMDGDLSVIRDQYDRACHLCHPGGVEAHGWAAADAFWLGLRAALPSARFEIHHKIGMEEPQMPPRAALRWSLTGRHEGWGAFGRPSGADLHVMGISHAEFGPWGLRREWTVWDEAAVWTQIVAQTG</sequence>
<dbReference type="InterPro" id="IPR009959">
    <property type="entry name" value="Cyclase_SnoaL-like"/>
</dbReference>
<dbReference type="AlphaFoldDB" id="A0A238KHA5"/>
<dbReference type="GO" id="GO:0030638">
    <property type="term" value="P:polyketide metabolic process"/>
    <property type="evidence" value="ECO:0007669"/>
    <property type="project" value="InterPro"/>
</dbReference>